<name>A0A0D0CC06_9AGAR</name>
<keyword evidence="2" id="KW-1185">Reference proteome</keyword>
<reference evidence="1 2" key="1">
    <citation type="submission" date="2014-04" db="EMBL/GenBank/DDBJ databases">
        <title>Evolutionary Origins and Diversification of the Mycorrhizal Mutualists.</title>
        <authorList>
            <consortium name="DOE Joint Genome Institute"/>
            <consortium name="Mycorrhizal Genomics Consortium"/>
            <person name="Kohler A."/>
            <person name="Kuo A."/>
            <person name="Nagy L.G."/>
            <person name="Floudas D."/>
            <person name="Copeland A."/>
            <person name="Barry K.W."/>
            <person name="Cichocki N."/>
            <person name="Veneault-Fourrey C."/>
            <person name="LaButti K."/>
            <person name="Lindquist E.A."/>
            <person name="Lipzen A."/>
            <person name="Lundell T."/>
            <person name="Morin E."/>
            <person name="Murat C."/>
            <person name="Riley R."/>
            <person name="Ohm R."/>
            <person name="Sun H."/>
            <person name="Tunlid A."/>
            <person name="Henrissat B."/>
            <person name="Grigoriev I.V."/>
            <person name="Hibbett D.S."/>
            <person name="Martin F."/>
        </authorList>
    </citation>
    <scope>NUCLEOTIDE SEQUENCE [LARGE SCALE GENOMIC DNA]</scope>
    <source>
        <strain evidence="1 2">FD-317 M1</strain>
    </source>
</reference>
<dbReference type="AlphaFoldDB" id="A0A0D0CC06"/>
<gene>
    <name evidence="1" type="ORF">GYMLUDRAFT_1000571</name>
</gene>
<dbReference type="EMBL" id="KN834777">
    <property type="protein sequence ID" value="KIK60009.1"/>
    <property type="molecule type" value="Genomic_DNA"/>
</dbReference>
<proteinExistence type="predicted"/>
<sequence>MVLKQLTSQTPVTSKAQYTARTFGIERLACMSPSVDSRLKKFLSRGYCEGIQVAPKGCSGGWKLWLQYPTCPFRGTSIFGMDFYVVMDSPDA</sequence>
<dbReference type="Proteomes" id="UP000053593">
    <property type="component" value="Unassembled WGS sequence"/>
</dbReference>
<evidence type="ECO:0000313" key="2">
    <source>
        <dbReference type="Proteomes" id="UP000053593"/>
    </source>
</evidence>
<dbReference type="SUPFAM" id="SSF55282">
    <property type="entry name" value="RL5-like"/>
    <property type="match status" value="1"/>
</dbReference>
<protein>
    <submittedName>
        <fullName evidence="1">Uncharacterized protein</fullName>
    </submittedName>
</protein>
<organism evidence="1 2">
    <name type="scientific">Collybiopsis luxurians FD-317 M1</name>
    <dbReference type="NCBI Taxonomy" id="944289"/>
    <lineage>
        <taxon>Eukaryota</taxon>
        <taxon>Fungi</taxon>
        <taxon>Dikarya</taxon>
        <taxon>Basidiomycota</taxon>
        <taxon>Agaricomycotina</taxon>
        <taxon>Agaricomycetes</taxon>
        <taxon>Agaricomycetidae</taxon>
        <taxon>Agaricales</taxon>
        <taxon>Marasmiineae</taxon>
        <taxon>Omphalotaceae</taxon>
        <taxon>Collybiopsis</taxon>
        <taxon>Collybiopsis luxurians</taxon>
    </lineage>
</organism>
<dbReference type="InterPro" id="IPR022803">
    <property type="entry name" value="Ribosomal_uL5_dom_sf"/>
</dbReference>
<accession>A0A0D0CC06</accession>
<dbReference type="HOGENOM" id="CLU_2413473_0_0_1"/>
<evidence type="ECO:0000313" key="1">
    <source>
        <dbReference type="EMBL" id="KIK60009.1"/>
    </source>
</evidence>